<dbReference type="InterPro" id="IPR039426">
    <property type="entry name" value="TonB-dep_rcpt-like"/>
</dbReference>
<accession>A0A6L6QM47</accession>
<dbReference type="PANTHER" id="PTHR47234">
    <property type="match status" value="1"/>
</dbReference>
<evidence type="ECO:0000256" key="4">
    <source>
        <dbReference type="ARBA" id="ARBA00022452"/>
    </source>
</evidence>
<keyword evidence="8 15" id="KW-0675">Receptor</keyword>
<evidence type="ECO:0000313" key="15">
    <source>
        <dbReference type="EMBL" id="MTW13488.1"/>
    </source>
</evidence>
<evidence type="ECO:0000256" key="3">
    <source>
        <dbReference type="ARBA" id="ARBA00022448"/>
    </source>
</evidence>
<gene>
    <name evidence="15" type="ORF">GM658_23030</name>
</gene>
<evidence type="ECO:0000256" key="12">
    <source>
        <dbReference type="SAM" id="SignalP"/>
    </source>
</evidence>
<keyword evidence="7 10" id="KW-0472">Membrane</keyword>
<dbReference type="PANTHER" id="PTHR47234:SF2">
    <property type="entry name" value="TONB-DEPENDENT RECEPTOR"/>
    <property type="match status" value="1"/>
</dbReference>
<dbReference type="Pfam" id="PF07715">
    <property type="entry name" value="Plug"/>
    <property type="match status" value="1"/>
</dbReference>
<dbReference type="InterPro" id="IPR037066">
    <property type="entry name" value="Plug_dom_sf"/>
</dbReference>
<comment type="subcellular location">
    <subcellularLocation>
        <location evidence="1 10">Cell outer membrane</location>
        <topology evidence="1 10">Multi-pass membrane protein</topology>
    </subcellularLocation>
</comment>
<dbReference type="EMBL" id="WNKX01000023">
    <property type="protein sequence ID" value="MTW13488.1"/>
    <property type="molecule type" value="Genomic_DNA"/>
</dbReference>
<dbReference type="Pfam" id="PF00593">
    <property type="entry name" value="TonB_dep_Rec_b-barrel"/>
    <property type="match status" value="1"/>
</dbReference>
<feature type="domain" description="TonB-dependent receptor plug" evidence="14">
    <location>
        <begin position="53"/>
        <end position="164"/>
    </location>
</feature>
<dbReference type="InterPro" id="IPR000531">
    <property type="entry name" value="Beta-barrel_TonB"/>
</dbReference>
<comment type="caution">
    <text evidence="15">The sequence shown here is derived from an EMBL/GenBank/DDBJ whole genome shotgun (WGS) entry which is preliminary data.</text>
</comment>
<dbReference type="Gene3D" id="2.40.170.20">
    <property type="entry name" value="TonB-dependent receptor, beta-barrel domain"/>
    <property type="match status" value="1"/>
</dbReference>
<dbReference type="InterPro" id="IPR036942">
    <property type="entry name" value="Beta-barrel_TonB_sf"/>
</dbReference>
<keyword evidence="5 10" id="KW-0812">Transmembrane</keyword>
<dbReference type="AlphaFoldDB" id="A0A6L6QM47"/>
<evidence type="ECO:0000256" key="5">
    <source>
        <dbReference type="ARBA" id="ARBA00022692"/>
    </source>
</evidence>
<evidence type="ECO:0000313" key="16">
    <source>
        <dbReference type="Proteomes" id="UP000472320"/>
    </source>
</evidence>
<dbReference type="InterPro" id="IPR012910">
    <property type="entry name" value="Plug_dom"/>
</dbReference>
<keyword evidence="9 10" id="KW-0998">Cell outer membrane</keyword>
<protein>
    <submittedName>
        <fullName evidence="15">TonB-dependent receptor</fullName>
    </submittedName>
</protein>
<keyword evidence="12" id="KW-0732">Signal</keyword>
<proteinExistence type="inferred from homology"/>
<dbReference type="OrthoDB" id="8530571at2"/>
<sequence length="931" mass="101285">MMKETTLSRSIRVICAGGLALGMHAAIAQQAADQQPIQRVEITGSSIKRIAAEASLPVQTFTQKDIQRTGVTSVTDFIQQLPVMQGFTASSDSVGGGGGGLTTASIHGVGEAYTLVLVNGRRIAPATSGTTIDISTIPLAAVDHIEVLTDGASALYGADAIAGVVNFIMKKGSAPLTIDAKYSDPQHPGGKDKTFSISKGFGDFDADGYTLFMSYSHQDSDRLKASQREFAKTGIINFNDPKTGAPLQFFNGSSRSIPPNVTVAYKNAAGDKKSVSVNPYLKLNGKCPAAHVDLGDGQCYFDYTSSVEISPEIKRDGFWASGSLKLGETGLRAFSDMSFNKSDIYATIAPYPAEFSLAKSSPLFAKYLQPYLTQEQLDGMTSATVKYRLQDLGGRAYDYQSKATNIVAGVEGPVAGWDINTALTYSRNKQPQNYLGGFPLADKFNAAMASGQLDPFPYALGEMPAAMQDVLRSTQYTGNYNTTDIKVYGWDMHGSREVFSLPAGPAMLGAGIDVRKTKFSQLANQAVAHSEILFDDDQPEFAYSRKSGGLFGELETPITKEWSVTTSARYDRVTKLSDDLHGGDVGKNQSAGTFKISTRWQPTKTMVFRGAYGTGFKVASMTQIGQPLADFGVTGGTYNCPLSAANGLQNHPLAQYCDTRGQLEVFQGGNPDLKPEKSRQWTLGAVFEPTSNFSAKVDLWSVEIRDAVTSVSEELIANDPNKYIDLYTIKHKASTGLDTLAIKLLPINIGRQENKGVDYDFQYREKVWEGKLTGRLAGTYIYHSRYTTPGTDDQWETSLNEFGSDNAVQFRNVIAASLTYDIGRFTHNLTANYRNGYKDKHHDVDNCAVVTNDANGDCVDVQLDVPSYTTLDWQTSFRAMKGLELSFGVKNLTDRNPPLSLRNTGSHQLGYDPRYASALGRTYYIGAQYKY</sequence>
<comment type="similarity">
    <text evidence="2 10 11">Belongs to the TonB-dependent receptor family.</text>
</comment>
<evidence type="ECO:0000256" key="6">
    <source>
        <dbReference type="ARBA" id="ARBA00023077"/>
    </source>
</evidence>
<evidence type="ECO:0000256" key="1">
    <source>
        <dbReference type="ARBA" id="ARBA00004571"/>
    </source>
</evidence>
<evidence type="ECO:0000256" key="11">
    <source>
        <dbReference type="RuleBase" id="RU003357"/>
    </source>
</evidence>
<reference evidence="15 16" key="1">
    <citation type="submission" date="2019-11" db="EMBL/GenBank/DDBJ databases">
        <title>Type strains purchased from KCTC, JCM and DSMZ.</title>
        <authorList>
            <person name="Lu H."/>
        </authorList>
    </citation>
    <scope>NUCLEOTIDE SEQUENCE [LARGE SCALE GENOMIC DNA]</scope>
    <source>
        <strain evidence="15 16">JCM 31587</strain>
    </source>
</reference>
<dbReference type="SUPFAM" id="SSF56935">
    <property type="entry name" value="Porins"/>
    <property type="match status" value="1"/>
</dbReference>
<evidence type="ECO:0000259" key="14">
    <source>
        <dbReference type="Pfam" id="PF07715"/>
    </source>
</evidence>
<evidence type="ECO:0000256" key="2">
    <source>
        <dbReference type="ARBA" id="ARBA00009810"/>
    </source>
</evidence>
<dbReference type="PROSITE" id="PS52016">
    <property type="entry name" value="TONB_DEPENDENT_REC_3"/>
    <property type="match status" value="1"/>
</dbReference>
<evidence type="ECO:0000256" key="7">
    <source>
        <dbReference type="ARBA" id="ARBA00023136"/>
    </source>
</evidence>
<evidence type="ECO:0000256" key="9">
    <source>
        <dbReference type="ARBA" id="ARBA00023237"/>
    </source>
</evidence>
<keyword evidence="6 11" id="KW-0798">TonB box</keyword>
<keyword evidence="3 10" id="KW-0813">Transport</keyword>
<feature type="domain" description="TonB-dependent receptor-like beta-barrel" evidence="13">
    <location>
        <begin position="390"/>
        <end position="892"/>
    </location>
</feature>
<dbReference type="Gene3D" id="2.170.130.10">
    <property type="entry name" value="TonB-dependent receptor, plug domain"/>
    <property type="match status" value="1"/>
</dbReference>
<dbReference type="Proteomes" id="UP000472320">
    <property type="component" value="Unassembled WGS sequence"/>
</dbReference>
<evidence type="ECO:0000259" key="13">
    <source>
        <dbReference type="Pfam" id="PF00593"/>
    </source>
</evidence>
<feature type="chain" id="PRO_5027121867" evidence="12">
    <location>
        <begin position="26"/>
        <end position="931"/>
    </location>
</feature>
<keyword evidence="4 10" id="KW-1134">Transmembrane beta strand</keyword>
<keyword evidence="16" id="KW-1185">Reference proteome</keyword>
<evidence type="ECO:0000256" key="10">
    <source>
        <dbReference type="PROSITE-ProRule" id="PRU01360"/>
    </source>
</evidence>
<evidence type="ECO:0000256" key="8">
    <source>
        <dbReference type="ARBA" id="ARBA00023170"/>
    </source>
</evidence>
<organism evidence="15 16">
    <name type="scientific">Massilia eburnea</name>
    <dbReference type="NCBI Taxonomy" id="1776165"/>
    <lineage>
        <taxon>Bacteria</taxon>
        <taxon>Pseudomonadati</taxon>
        <taxon>Pseudomonadota</taxon>
        <taxon>Betaproteobacteria</taxon>
        <taxon>Burkholderiales</taxon>
        <taxon>Oxalobacteraceae</taxon>
        <taxon>Telluria group</taxon>
        <taxon>Massilia</taxon>
    </lineage>
</organism>
<feature type="signal peptide" evidence="12">
    <location>
        <begin position="1"/>
        <end position="25"/>
    </location>
</feature>
<dbReference type="RefSeq" id="WP_155456409.1">
    <property type="nucleotide sequence ID" value="NZ_WNKX01000023.1"/>
</dbReference>
<dbReference type="GO" id="GO:0009279">
    <property type="term" value="C:cell outer membrane"/>
    <property type="evidence" value="ECO:0007669"/>
    <property type="project" value="UniProtKB-SubCell"/>
</dbReference>
<name>A0A6L6QM47_9BURK</name>